<dbReference type="Pfam" id="PF05686">
    <property type="entry name" value="Glyco_transf_90"/>
    <property type="match status" value="1"/>
</dbReference>
<dbReference type="InterPro" id="IPR051091">
    <property type="entry name" value="O-Glucosyltr/Glycosyltrsf_90"/>
</dbReference>
<keyword evidence="1" id="KW-0808">Transferase</keyword>
<evidence type="ECO:0000256" key="1">
    <source>
        <dbReference type="ARBA" id="ARBA00022679"/>
    </source>
</evidence>
<dbReference type="PANTHER" id="PTHR12203">
    <property type="entry name" value="KDEL LYS-ASP-GLU-LEU CONTAINING - RELATED"/>
    <property type="match status" value="1"/>
</dbReference>
<feature type="domain" description="Glycosyl transferase CAP10" evidence="2">
    <location>
        <begin position="136"/>
        <end position="290"/>
    </location>
</feature>
<reference evidence="4 6" key="2">
    <citation type="submission" date="2019-08" db="EMBL/GenBank/DDBJ databases">
        <title>Rapid identification of Enteric Bacteria from Whole Genome Sequences (WGS) using Average Nucleotide Identity (ANI).</title>
        <authorList>
            <person name="Lane C."/>
        </authorList>
    </citation>
    <scope>NUCLEOTIDE SEQUENCE [LARGE SCALE GENOMIC DNA]</scope>
    <source>
        <strain evidence="4 6">2010D-8464</strain>
    </source>
</reference>
<evidence type="ECO:0000313" key="4">
    <source>
        <dbReference type="EMBL" id="TXK71325.1"/>
    </source>
</evidence>
<protein>
    <submittedName>
        <fullName evidence="3">Lipopolysaccharide biosynthesis protein</fullName>
    </submittedName>
</protein>
<name>A0AAE6CYY1_9BACT</name>
<dbReference type="RefSeq" id="WP_039665872.1">
    <property type="nucleotide sequence ID" value="NZ_CP037746.1"/>
</dbReference>
<dbReference type="Proteomes" id="UP000321325">
    <property type="component" value="Unassembled WGS sequence"/>
</dbReference>
<dbReference type="GeneID" id="66287865"/>
<evidence type="ECO:0000313" key="5">
    <source>
        <dbReference type="Proteomes" id="UP000293421"/>
    </source>
</evidence>
<dbReference type="InterPro" id="IPR006598">
    <property type="entry name" value="CAP10"/>
</dbReference>
<dbReference type="EMBL" id="VRMB01000004">
    <property type="protein sequence ID" value="TXK71325.1"/>
    <property type="molecule type" value="Genomic_DNA"/>
</dbReference>
<organism evidence="3 5">
    <name type="scientific">Campylobacter volucris</name>
    <dbReference type="NCBI Taxonomy" id="1031542"/>
    <lineage>
        <taxon>Bacteria</taxon>
        <taxon>Pseudomonadati</taxon>
        <taxon>Campylobacterota</taxon>
        <taxon>Epsilonproteobacteria</taxon>
        <taxon>Campylobacterales</taxon>
        <taxon>Campylobacteraceae</taxon>
        <taxon>Campylobacter</taxon>
    </lineage>
</organism>
<sequence length="323" mass="39076">MADCRFMMNVKGLSKRIIPRKIYQKQLDGILKQILSSKDIEYIFKRVNYYNLHNTFFDINKNGEKIHQFPLSKTSYAYDAYEIAKFFSSDFLWSKAFGDISYSLNFPSITKSRPIEKSPNNIILKLDKNRHFDFINDKYTFEEKENKLFFRGGVYQPWRIKFFEKYFMHKYCDIAHIGKKKPELYQWMKNWNFKINRSYQTRFKFLLSLEGNDVASNLKWAMKTNSLVLAPKMRYETWFMEGKLIPNEHFALIDDDYENVEELIDFYINNPKKAKEIIQNAHEYLEQFFDEKREKYIGILVLAKYFYFSKQLELPQDIVDLFQ</sequence>
<dbReference type="AlphaFoldDB" id="A0AAE6CYY1"/>
<reference evidence="3 5" key="1">
    <citation type="submission" date="2019-02" db="EMBL/GenBank/DDBJ databases">
        <title>Use of ANI for Rapid Identification of Enteric Bacteria.</title>
        <authorList>
            <person name="Pruckler J."/>
            <person name="Lane C."/>
            <person name="Aubert R."/>
        </authorList>
    </citation>
    <scope>NUCLEOTIDE SEQUENCE [LARGE SCALE GENOMIC DNA]</scope>
    <source>
        <strain evidence="3 5">2014D-0083</strain>
    </source>
</reference>
<dbReference type="GO" id="GO:0016740">
    <property type="term" value="F:transferase activity"/>
    <property type="evidence" value="ECO:0007669"/>
    <property type="project" value="UniProtKB-KW"/>
</dbReference>
<dbReference type="Proteomes" id="UP000293421">
    <property type="component" value="Chromosome"/>
</dbReference>
<evidence type="ECO:0000259" key="2">
    <source>
        <dbReference type="Pfam" id="PF05686"/>
    </source>
</evidence>
<accession>A0AAE6CYY1</accession>
<gene>
    <name evidence="3" type="ORF">A9460_02165</name>
    <name evidence="4" type="ORF">FVD15_00340</name>
</gene>
<dbReference type="PANTHER" id="PTHR12203:SF35">
    <property type="entry name" value="PROTEIN O-GLUCOSYLTRANSFERASE 1"/>
    <property type="match status" value="1"/>
</dbReference>
<evidence type="ECO:0000313" key="3">
    <source>
        <dbReference type="EMBL" id="QBL13193.1"/>
    </source>
</evidence>
<keyword evidence="6" id="KW-1185">Reference proteome</keyword>
<proteinExistence type="predicted"/>
<dbReference type="EMBL" id="CP037746">
    <property type="protein sequence ID" value="QBL13193.1"/>
    <property type="molecule type" value="Genomic_DNA"/>
</dbReference>
<evidence type="ECO:0000313" key="6">
    <source>
        <dbReference type="Proteomes" id="UP000321325"/>
    </source>
</evidence>